<dbReference type="EMBL" id="KQ042088">
    <property type="protein sequence ID" value="KKF19093.1"/>
    <property type="molecule type" value="Genomic_DNA"/>
</dbReference>
<evidence type="ECO:0000313" key="1">
    <source>
        <dbReference type="EMBL" id="KKF19093.1"/>
    </source>
</evidence>
<sequence length="572" mass="65882">MKRNFEIHSDSMEQLQEEVLTTLDNFQDPFSFMATTYMQESTIQRLFNPVNPEEVVMSQRVCRVKKGQSRVLGIKNRSFYYISLVKSLEQLLSNSRIFDMIRTMPQSCHKDGFLYDIVDGSIFKSHPLFSVKPSALQIILYTDEIEICNPLGSHASVNKLLMVYYTLGNINPKFRSKLAAIRLLAIAKADDIDKCGVDFVLQRINEDLKLLYNGVTIQTQSDGFELFGAVVSVCGDTLAQHELAGFKEGVGFAYSKCRHCECTFEEMQINFNEESFTKRTMEKHIQQCREIEKASTDFLKSALKTTYGINRRSKLVDFPAFDLIRQTPQDIMHIILEDVAPMEIKCVLKYLVLSGQMELDMFNSAMQSFPLSPVDTCMRFESKHCFFKQWSSKLNFKNVCKSLVKHNQLFECCQNEMGMEHPIFLHEKQLGPVSVVANMEYVNTKMRDFWGIYGIQHTVKVKWLILNGNKYISDRSLIITTTNETVPVFGFIKNIYVVDSSLHCFEYQLYETVGWNRDILAYEVAVPNLAQATELIDAEKLVDHTSYYPVSFKNTTYVLTKYYLGDVAVLRH</sequence>
<organism evidence="1">
    <name type="scientific">Larimichthys crocea</name>
    <name type="common">Large yellow croaker</name>
    <name type="synonym">Pseudosciaena crocea</name>
    <dbReference type="NCBI Taxonomy" id="215358"/>
    <lineage>
        <taxon>Eukaryota</taxon>
        <taxon>Metazoa</taxon>
        <taxon>Chordata</taxon>
        <taxon>Craniata</taxon>
        <taxon>Vertebrata</taxon>
        <taxon>Euteleostomi</taxon>
        <taxon>Actinopterygii</taxon>
        <taxon>Neopterygii</taxon>
        <taxon>Teleostei</taxon>
        <taxon>Neoteleostei</taxon>
        <taxon>Acanthomorphata</taxon>
        <taxon>Eupercaria</taxon>
        <taxon>Sciaenidae</taxon>
        <taxon>Larimichthys</taxon>
    </lineage>
</organism>
<protein>
    <submittedName>
        <fullName evidence="1">Uncharacterized protein</fullName>
    </submittedName>
</protein>
<gene>
    <name evidence="1" type="ORF">EH28_00883</name>
</gene>
<dbReference type="AlphaFoldDB" id="A0A0F8B0K9"/>
<name>A0A0F8B0K9_LARCR</name>
<reference evidence="1" key="1">
    <citation type="journal article" date="2015" name="PLoS Genet.">
        <title>Genome Sequencing of the Perciform Fish Larimichthys crocea Provides Insights into Molecular and Genetic Mechanisms of Stress Adaptation.</title>
        <authorList>
            <person name="Ao J."/>
            <person name="Mu Y."/>
            <person name="Xiang L.X."/>
            <person name="Fan D."/>
            <person name="Feng M."/>
            <person name="Zhang S."/>
            <person name="Shi Q."/>
            <person name="Zhu L.Y."/>
            <person name="Li T."/>
            <person name="Ding Y."/>
            <person name="Nie L."/>
            <person name="Li Q."/>
            <person name="Dong W.R."/>
            <person name="Jiang L."/>
            <person name="Sun B."/>
            <person name="Zhang X."/>
            <person name="Li M."/>
            <person name="Zhang H.Q."/>
            <person name="Xie S."/>
            <person name="Zhu Y."/>
            <person name="Jiang X."/>
            <person name="Wang X."/>
            <person name="Mu P."/>
            <person name="Chen W."/>
            <person name="Yue Z."/>
            <person name="Wang Z."/>
            <person name="Wang J."/>
            <person name="Shao J.Z."/>
            <person name="Chen X."/>
        </authorList>
    </citation>
    <scope>NUCLEOTIDE SEQUENCE [LARGE SCALE GENOMIC DNA]</scope>
    <source>
        <strain evidence="1">SSNF</strain>
        <tissue evidence="1">Blood</tissue>
    </source>
</reference>
<accession>A0A0F8B0K9</accession>
<proteinExistence type="predicted"/>